<dbReference type="InterPro" id="IPR007867">
    <property type="entry name" value="GMC_OxRtase_C"/>
</dbReference>
<dbReference type="InterPro" id="IPR000172">
    <property type="entry name" value="GMC_OxRdtase_N"/>
</dbReference>
<dbReference type="OrthoDB" id="9785276at2"/>
<dbReference type="Pfam" id="PF00732">
    <property type="entry name" value="GMC_oxred_N"/>
    <property type="match status" value="1"/>
</dbReference>
<comment type="caution">
    <text evidence="4">The sequence shown here is derived from an EMBL/GenBank/DDBJ whole genome shotgun (WGS) entry which is preliminary data.</text>
</comment>
<name>A0A177NGG9_9GAMM</name>
<dbReference type="PIRSF" id="PIRSF000137">
    <property type="entry name" value="Alcohol_oxidase"/>
    <property type="match status" value="1"/>
</dbReference>
<feature type="domain" description="Glucose-methanol-choline oxidoreductase N-terminal" evidence="3">
    <location>
        <begin position="338"/>
        <end position="352"/>
    </location>
</feature>
<dbReference type="PANTHER" id="PTHR11552">
    <property type="entry name" value="GLUCOSE-METHANOL-CHOLINE GMC OXIDOREDUCTASE"/>
    <property type="match status" value="1"/>
</dbReference>
<accession>A0A177NGG9</accession>
<evidence type="ECO:0000259" key="3">
    <source>
        <dbReference type="PROSITE" id="PS00624"/>
    </source>
</evidence>
<dbReference type="AlphaFoldDB" id="A0A177NGG9"/>
<keyword evidence="5" id="KW-1185">Reference proteome</keyword>
<reference evidence="5" key="1">
    <citation type="submission" date="2016-03" db="EMBL/GenBank/DDBJ databases">
        <authorList>
            <person name="Heylen K."/>
            <person name="De Vos P."/>
            <person name="Vekeman B."/>
        </authorList>
    </citation>
    <scope>NUCLEOTIDE SEQUENCE [LARGE SCALE GENOMIC DNA]</scope>
    <source>
        <strain evidence="5">R-45383</strain>
    </source>
</reference>
<dbReference type="RefSeq" id="WP_064029883.1">
    <property type="nucleotide sequence ID" value="NZ_LUUK01000181.1"/>
</dbReference>
<dbReference type="STRING" id="702114.A1355_08720"/>
<dbReference type="GO" id="GO:0016614">
    <property type="term" value="F:oxidoreductase activity, acting on CH-OH group of donors"/>
    <property type="evidence" value="ECO:0007669"/>
    <property type="project" value="InterPro"/>
</dbReference>
<dbReference type="InterPro" id="IPR012132">
    <property type="entry name" value="GMC_OxRdtase"/>
</dbReference>
<evidence type="ECO:0000256" key="2">
    <source>
        <dbReference type="PIRSR" id="PIRSR000137-2"/>
    </source>
</evidence>
<keyword evidence="2" id="KW-0285">Flavoprotein</keyword>
<keyword evidence="2" id="KW-0274">FAD</keyword>
<dbReference type="GO" id="GO:0050660">
    <property type="term" value="F:flavin adenine dinucleotide binding"/>
    <property type="evidence" value="ECO:0007669"/>
    <property type="project" value="InterPro"/>
</dbReference>
<dbReference type="Pfam" id="PF05199">
    <property type="entry name" value="GMC_oxred_C"/>
    <property type="match status" value="1"/>
</dbReference>
<dbReference type="PANTHER" id="PTHR11552:SF213">
    <property type="entry name" value="DEHYDROGENASE, PUTATIVE-RELATED"/>
    <property type="match status" value="1"/>
</dbReference>
<organism evidence="4 5">
    <name type="scientific">Methylomonas koyamae</name>
    <dbReference type="NCBI Taxonomy" id="702114"/>
    <lineage>
        <taxon>Bacteria</taxon>
        <taxon>Pseudomonadati</taxon>
        <taxon>Pseudomonadota</taxon>
        <taxon>Gammaproteobacteria</taxon>
        <taxon>Methylococcales</taxon>
        <taxon>Methylococcaceae</taxon>
        <taxon>Methylomonas</taxon>
    </lineage>
</organism>
<dbReference type="Gene3D" id="3.50.50.60">
    <property type="entry name" value="FAD/NAD(P)-binding domain"/>
    <property type="match status" value="1"/>
</dbReference>
<dbReference type="SUPFAM" id="SSF51905">
    <property type="entry name" value="FAD/NAD(P)-binding domain"/>
    <property type="match status" value="1"/>
</dbReference>
<evidence type="ECO:0000256" key="1">
    <source>
        <dbReference type="ARBA" id="ARBA00010790"/>
    </source>
</evidence>
<sequence>MSDSTKYDYIVVGSGAGGGTLAARLAENGRKVLVLEAGGDPLKMQGGNAISDANRLPEDYQVPVFHALSNENKAMRWDFWVRHWGDTQLQRRDEKYRDVWDGEKVDGVLYPRAGCLGGCTAHNAMITVYPHNDDWNHIADLTGDASWHADNMRGYFEKMEDCHHRLPSYRWAAKLGINPTRHGFGGWLQTEKSIPLEALGDKTLVQTLKESVEEVWKNIDTDPIEGAEWFGESLGDPNDWRLVEKNATGLRYPPLMTRNHARLSTRDRLLEVQQKHPDRLHIELNALVTQVLFDNDNRAIGVEYQKGEKLYQAHYQPATQSGETHQVFAAKEVILAGGAFNTPQLLMLSGIGPKADLERLRIQVRVDLPGVGSNLQDRYEVGVVNKMKQDWEVLKGARYAKGDPQYTEWETQRKGVYTTNGAVLAVIKRSLKQRKLPDLFCFALLARFQGYFPNFSQWIPELNYLTWAVLKAHTNNRGGEVKLKSADPRERPYINFKYFEEGTPDGGEDLESVVAGVKFVRSLTAPLIAKGIIEEEAFPGAAVQTDDEIRDFIRYQSWGHHASCTCPIGADGDTMAVLDSRFRVRGVKGLRVVDASVFPRIPGFFIVCAIYMIAEKAADVILSET</sequence>
<dbReference type="SUPFAM" id="SSF54373">
    <property type="entry name" value="FAD-linked reductases, C-terminal domain"/>
    <property type="match status" value="1"/>
</dbReference>
<protein>
    <submittedName>
        <fullName evidence="4">Glucose-methanol-choline oxidoreductase</fullName>
    </submittedName>
</protein>
<comment type="cofactor">
    <cofactor evidence="2">
        <name>FAD</name>
        <dbReference type="ChEBI" id="CHEBI:57692"/>
    </cofactor>
</comment>
<evidence type="ECO:0000313" key="5">
    <source>
        <dbReference type="Proteomes" id="UP000077628"/>
    </source>
</evidence>
<gene>
    <name evidence="4" type="ORF">A1355_08720</name>
</gene>
<feature type="binding site" evidence="2">
    <location>
        <position position="288"/>
    </location>
    <ligand>
        <name>FAD</name>
        <dbReference type="ChEBI" id="CHEBI:57692"/>
    </ligand>
</feature>
<dbReference type="PROSITE" id="PS00624">
    <property type="entry name" value="GMC_OXRED_2"/>
    <property type="match status" value="1"/>
</dbReference>
<comment type="similarity">
    <text evidence="1">Belongs to the GMC oxidoreductase family.</text>
</comment>
<evidence type="ECO:0000313" key="4">
    <source>
        <dbReference type="EMBL" id="OAI16971.1"/>
    </source>
</evidence>
<dbReference type="InterPro" id="IPR036188">
    <property type="entry name" value="FAD/NAD-bd_sf"/>
</dbReference>
<dbReference type="Gene3D" id="3.30.560.10">
    <property type="entry name" value="Glucose Oxidase, domain 3"/>
    <property type="match status" value="1"/>
</dbReference>
<dbReference type="Proteomes" id="UP000077628">
    <property type="component" value="Unassembled WGS sequence"/>
</dbReference>
<dbReference type="EMBL" id="LUUK01000181">
    <property type="protein sequence ID" value="OAI16971.1"/>
    <property type="molecule type" value="Genomic_DNA"/>
</dbReference>
<proteinExistence type="inferred from homology"/>